<dbReference type="CDD" id="cd00156">
    <property type="entry name" value="REC"/>
    <property type="match status" value="1"/>
</dbReference>
<dbReference type="EMBL" id="AP021876">
    <property type="protein sequence ID" value="BBO80995.1"/>
    <property type="molecule type" value="Genomic_DNA"/>
</dbReference>
<organism evidence="1 2">
    <name type="scientific">Desulfosarcina ovata subsp. sediminis</name>
    <dbReference type="NCBI Taxonomy" id="885957"/>
    <lineage>
        <taxon>Bacteria</taxon>
        <taxon>Pseudomonadati</taxon>
        <taxon>Thermodesulfobacteriota</taxon>
        <taxon>Desulfobacteria</taxon>
        <taxon>Desulfobacterales</taxon>
        <taxon>Desulfosarcinaceae</taxon>
        <taxon>Desulfosarcina</taxon>
    </lineage>
</organism>
<accession>A0A5K7ZL62</accession>
<dbReference type="InterPro" id="IPR011006">
    <property type="entry name" value="CheY-like_superfamily"/>
</dbReference>
<reference evidence="1 2" key="1">
    <citation type="submission" date="2019-11" db="EMBL/GenBank/DDBJ databases">
        <title>Comparative genomics of hydrocarbon-degrading Desulfosarcina strains.</title>
        <authorList>
            <person name="Watanabe M."/>
            <person name="Kojima H."/>
            <person name="Fukui M."/>
        </authorList>
    </citation>
    <scope>NUCLEOTIDE SEQUENCE [LARGE SCALE GENOMIC DNA]</scope>
    <source>
        <strain evidence="1 2">28bB2T</strain>
    </source>
</reference>
<dbReference type="KEGG" id="dov:DSCO28_15610"/>
<name>A0A5K7ZL62_9BACT</name>
<dbReference type="AlphaFoldDB" id="A0A5K7ZL62"/>
<gene>
    <name evidence="1" type="ORF">DSCO28_15610</name>
</gene>
<evidence type="ECO:0008006" key="3">
    <source>
        <dbReference type="Google" id="ProtNLM"/>
    </source>
</evidence>
<sequence>MKINVLFLDDLFSDTFRETISKEQLVWDDNWAAALENAFEDQRGSEEYTFDVVKSGDIDGWQSLVETNRPDIVLMDLYWPVHAVHKYQDERRGCDISLDTIKQIRETFPALPVICYTFKPQSKIIDAAYNAGASFFLEKVALALPEVHNSLKYICIHLLREK</sequence>
<protein>
    <recommendedName>
        <fullName evidence="3">Response regulatory domain-containing protein</fullName>
    </recommendedName>
</protein>
<evidence type="ECO:0000313" key="1">
    <source>
        <dbReference type="EMBL" id="BBO80995.1"/>
    </source>
</evidence>
<dbReference type="Proteomes" id="UP000425960">
    <property type="component" value="Chromosome"/>
</dbReference>
<evidence type="ECO:0000313" key="2">
    <source>
        <dbReference type="Proteomes" id="UP000425960"/>
    </source>
</evidence>
<dbReference type="Gene3D" id="3.40.50.2300">
    <property type="match status" value="1"/>
</dbReference>
<dbReference type="SUPFAM" id="SSF52172">
    <property type="entry name" value="CheY-like"/>
    <property type="match status" value="1"/>
</dbReference>
<proteinExistence type="predicted"/>
<dbReference type="RefSeq" id="WP_155321805.1">
    <property type="nucleotide sequence ID" value="NZ_AP021876.1"/>
</dbReference>